<gene>
    <name evidence="1" type="ORF">VIBNISOn1_20004</name>
</gene>
<protein>
    <submittedName>
        <fullName evidence="1">Uncharacterized protein</fullName>
    </submittedName>
</protein>
<dbReference type="AlphaFoldDB" id="A0AAV2VQQ4"/>
<name>A0AAV2VQQ4_9VIBR</name>
<dbReference type="Proteomes" id="UP000018211">
    <property type="component" value="Unassembled WGS sequence"/>
</dbReference>
<sequence>MFALTELSIEEISTTLSDPEGWASAQAVFGCQYVEEPYITPQKEMNQWRVQFLSAIQSK</sequence>
<accession>A0AAV2VQQ4</accession>
<comment type="caution">
    <text evidence="1">The sequence shown here is derived from an EMBL/GenBank/DDBJ whole genome shotgun (WGS) entry which is preliminary data.</text>
</comment>
<organism evidence="1 2">
    <name type="scientific">Vibrio nigripulchritudo SOn1</name>
    <dbReference type="NCBI Taxonomy" id="1238450"/>
    <lineage>
        <taxon>Bacteria</taxon>
        <taxon>Pseudomonadati</taxon>
        <taxon>Pseudomonadota</taxon>
        <taxon>Gammaproteobacteria</taxon>
        <taxon>Vibrionales</taxon>
        <taxon>Vibrionaceae</taxon>
        <taxon>Vibrio</taxon>
    </lineage>
</organism>
<evidence type="ECO:0000313" key="1">
    <source>
        <dbReference type="EMBL" id="CCO46996.1"/>
    </source>
</evidence>
<dbReference type="EMBL" id="CAOF01000109">
    <property type="protein sequence ID" value="CCO46996.1"/>
    <property type="molecule type" value="Genomic_DNA"/>
</dbReference>
<reference evidence="1 2" key="1">
    <citation type="journal article" date="2013" name="ISME J.">
        <title>Comparative genomics of pathogenic lineages of Vibrio nigripulchritudo identifies virulence-associated traits.</title>
        <authorList>
            <person name="Goudenege D."/>
            <person name="Labreuche Y."/>
            <person name="Krin E."/>
            <person name="Ansquer D."/>
            <person name="Mangenot S."/>
            <person name="Calteau A."/>
            <person name="Medigue C."/>
            <person name="Mazel D."/>
            <person name="Polz M.F."/>
            <person name="Le Roux F."/>
        </authorList>
    </citation>
    <scope>NUCLEOTIDE SEQUENCE [LARGE SCALE GENOMIC DNA]</scope>
    <source>
        <strain evidence="1 2">SOn1</strain>
    </source>
</reference>
<dbReference type="RefSeq" id="WP_022611966.1">
    <property type="nucleotide sequence ID" value="NZ_LK391965.1"/>
</dbReference>
<evidence type="ECO:0000313" key="2">
    <source>
        <dbReference type="Proteomes" id="UP000018211"/>
    </source>
</evidence>
<proteinExistence type="predicted"/>